<feature type="binding site" evidence="7">
    <location>
        <position position="299"/>
    </location>
    <ligand>
        <name>ATP</name>
        <dbReference type="ChEBI" id="CHEBI:30616"/>
    </ligand>
</feature>
<dbReference type="GO" id="GO:0005829">
    <property type="term" value="C:cytosol"/>
    <property type="evidence" value="ECO:0007669"/>
    <property type="project" value="TreeGrafter"/>
</dbReference>
<dbReference type="InterPro" id="IPR008925">
    <property type="entry name" value="aa_tRNA-synth_I_cd-bd_sf"/>
</dbReference>
<feature type="binding site" evidence="7">
    <location>
        <position position="144"/>
    </location>
    <ligand>
        <name>Zn(2+)</name>
        <dbReference type="ChEBI" id="CHEBI:29105"/>
    </ligand>
</feature>
<comment type="subcellular location">
    <subcellularLocation>
        <location evidence="7">Cytoplasm</location>
    </subcellularLocation>
</comment>
<evidence type="ECO:0000256" key="7">
    <source>
        <dbReference type="HAMAP-Rule" id="MF_00022"/>
    </source>
</evidence>
<feature type="domain" description="Aminoacyl-tRNA synthetase class I anticodon-binding" evidence="9">
    <location>
        <begin position="510"/>
        <end position="548"/>
    </location>
</feature>
<dbReference type="GO" id="GO:0004818">
    <property type="term" value="F:glutamate-tRNA ligase activity"/>
    <property type="evidence" value="ECO:0007669"/>
    <property type="project" value="UniProtKB-UniRule"/>
</dbReference>
<keyword evidence="4 7" id="KW-0067">ATP-binding</keyword>
<dbReference type="InterPro" id="IPR014729">
    <property type="entry name" value="Rossmann-like_a/b/a_fold"/>
</dbReference>
<reference evidence="10" key="1">
    <citation type="submission" date="2020-10" db="EMBL/GenBank/DDBJ databases">
        <authorList>
            <person name="Gilroy R."/>
        </authorList>
    </citation>
    <scope>NUCLEOTIDE SEQUENCE</scope>
    <source>
        <strain evidence="10">ChiGjej1B1-19959</strain>
    </source>
</reference>
<dbReference type="InterPro" id="IPR020751">
    <property type="entry name" value="aa-tRNA-synth_I_codon-bd_sub2"/>
</dbReference>
<comment type="caution">
    <text evidence="10">The sequence shown here is derived from an EMBL/GenBank/DDBJ whole genome shotgun (WGS) entry which is preliminary data.</text>
</comment>
<gene>
    <name evidence="7" type="primary">gltX</name>
    <name evidence="10" type="ORF">IAC53_08055</name>
</gene>
<keyword evidence="7" id="KW-0479">Metal-binding</keyword>
<dbReference type="InterPro" id="IPR001412">
    <property type="entry name" value="aa-tRNA-synth_I_CS"/>
</dbReference>
<keyword evidence="7" id="KW-0963">Cytoplasm</keyword>
<keyword evidence="7" id="KW-0862">Zinc</keyword>
<evidence type="ECO:0000313" key="11">
    <source>
        <dbReference type="Proteomes" id="UP000824071"/>
    </source>
</evidence>
<evidence type="ECO:0000256" key="1">
    <source>
        <dbReference type="ARBA" id="ARBA00007894"/>
    </source>
</evidence>
<dbReference type="PROSITE" id="PS00178">
    <property type="entry name" value="AA_TRNA_LIGASE_I"/>
    <property type="match status" value="1"/>
</dbReference>
<dbReference type="InterPro" id="IPR020058">
    <property type="entry name" value="Glu/Gln-tRNA-synth_Ib_cat-dom"/>
</dbReference>
<dbReference type="InterPro" id="IPR004527">
    <property type="entry name" value="Glu-tRNA-ligase_bac/mito"/>
</dbReference>
<feature type="binding site" evidence="7">
    <location>
        <position position="173"/>
    </location>
    <ligand>
        <name>Zn(2+)</name>
        <dbReference type="ChEBI" id="CHEBI:29105"/>
    </ligand>
</feature>
<keyword evidence="2 7" id="KW-0436">Ligase</keyword>
<comment type="catalytic activity">
    <reaction evidence="7">
        <text>tRNA(Glu) + L-glutamate + ATP = L-glutamyl-tRNA(Glu) + AMP + diphosphate</text>
        <dbReference type="Rhea" id="RHEA:23540"/>
        <dbReference type="Rhea" id="RHEA-COMP:9663"/>
        <dbReference type="Rhea" id="RHEA-COMP:9680"/>
        <dbReference type="ChEBI" id="CHEBI:29985"/>
        <dbReference type="ChEBI" id="CHEBI:30616"/>
        <dbReference type="ChEBI" id="CHEBI:33019"/>
        <dbReference type="ChEBI" id="CHEBI:78442"/>
        <dbReference type="ChEBI" id="CHEBI:78520"/>
        <dbReference type="ChEBI" id="CHEBI:456215"/>
        <dbReference type="EC" id="6.1.1.17"/>
    </reaction>
</comment>
<dbReference type="Gene3D" id="3.40.50.620">
    <property type="entry name" value="HUPs"/>
    <property type="match status" value="1"/>
</dbReference>
<dbReference type="SUPFAM" id="SSF52374">
    <property type="entry name" value="Nucleotidylyl transferase"/>
    <property type="match status" value="1"/>
</dbReference>
<dbReference type="EC" id="6.1.1.17" evidence="7"/>
<dbReference type="PRINTS" id="PR00987">
    <property type="entry name" value="TRNASYNTHGLU"/>
</dbReference>
<organism evidence="10 11">
    <name type="scientific">Candidatus Fimenecus excrementigallinarum</name>
    <dbReference type="NCBI Taxonomy" id="2840816"/>
    <lineage>
        <taxon>Bacteria</taxon>
        <taxon>Bacillati</taxon>
        <taxon>Bacillota</taxon>
        <taxon>Clostridia</taxon>
        <taxon>Candidatus Fimenecus</taxon>
    </lineage>
</organism>
<dbReference type="GO" id="GO:0008270">
    <property type="term" value="F:zinc ion binding"/>
    <property type="evidence" value="ECO:0007669"/>
    <property type="project" value="UniProtKB-UniRule"/>
</dbReference>
<dbReference type="Pfam" id="PF00749">
    <property type="entry name" value="tRNA-synt_1c"/>
    <property type="match status" value="1"/>
</dbReference>
<evidence type="ECO:0000256" key="5">
    <source>
        <dbReference type="ARBA" id="ARBA00022917"/>
    </source>
</evidence>
<feature type="short sequence motif" description="'HIGH' region" evidence="7">
    <location>
        <begin position="42"/>
        <end position="52"/>
    </location>
</feature>
<dbReference type="InterPro" id="IPR000924">
    <property type="entry name" value="Glu/Gln-tRNA-synth"/>
</dbReference>
<sequence length="555" mass="61515">MTDTEKIAALLFPEVNKTPADLEAQYPPRALPEGARVTRFSPSPTGYLHIGGLFGALADYMTAKQSGGLVYLRIEDTDKKREVKGGVEAILDGLTGFGITFDEGVTKDGEAGAYGPYTQSERVEIYRIVAKDLVRRGLAYPCFCTEEALSALRAQQEADGAPFFGYYGQYAKCRDLSDEEIEEKLRAGKPYVLRFRSTGDMDRRIRIEDLARGKLEMPENVIDEVLLKSDGVPTYHFAHVCDDHYMRTTHVIRGEEWLPSLPKHIALFSACGFRAPKYAHTPQIMKLDEETGGKRKISKRKDPEAAVQYFAKAGYPAESVLEYLLTLLNSNFEDWRRANPDAPLTAFPFNLKKLSVSGALFDAAKLRDVSKTCISRMSGQAVYDATRSWAKANDPDFAARLEADREKALGMLSLDRGGKKPRKDLAAFSEVQPYFSYMYDDLFAPDYTLPGHIAPADAAAVLERYLEVWSPDDDNPAWFEKVKSICAPLGFAAEMRDWKAAPGDYKGSVSDVSTVIRIAATGRQNTPDLCAILKLLGETSVRARLSAAAAHYRGA</sequence>
<evidence type="ECO:0000313" key="10">
    <source>
        <dbReference type="EMBL" id="HIU36541.1"/>
    </source>
</evidence>
<dbReference type="SUPFAM" id="SSF48163">
    <property type="entry name" value="An anticodon-binding domain of class I aminoacyl-tRNA synthetases"/>
    <property type="match status" value="1"/>
</dbReference>
<evidence type="ECO:0000259" key="9">
    <source>
        <dbReference type="Pfam" id="PF19269"/>
    </source>
</evidence>
<dbReference type="PANTHER" id="PTHR43311">
    <property type="entry name" value="GLUTAMATE--TRNA LIGASE"/>
    <property type="match status" value="1"/>
</dbReference>
<feature type="binding site" evidence="7">
    <location>
        <position position="175"/>
    </location>
    <ligand>
        <name>Zn(2+)</name>
        <dbReference type="ChEBI" id="CHEBI:29105"/>
    </ligand>
</feature>
<dbReference type="GO" id="GO:0005524">
    <property type="term" value="F:ATP binding"/>
    <property type="evidence" value="ECO:0007669"/>
    <property type="project" value="UniProtKB-UniRule"/>
</dbReference>
<keyword evidence="6 7" id="KW-0030">Aminoacyl-tRNA synthetase</keyword>
<dbReference type="GO" id="GO:0000049">
    <property type="term" value="F:tRNA binding"/>
    <property type="evidence" value="ECO:0007669"/>
    <property type="project" value="InterPro"/>
</dbReference>
<name>A0A9D1IGZ2_9FIRM</name>
<evidence type="ECO:0000256" key="6">
    <source>
        <dbReference type="ARBA" id="ARBA00023146"/>
    </source>
</evidence>
<evidence type="ECO:0000256" key="3">
    <source>
        <dbReference type="ARBA" id="ARBA00022741"/>
    </source>
</evidence>
<feature type="binding site" evidence="7">
    <location>
        <position position="142"/>
    </location>
    <ligand>
        <name>Zn(2+)</name>
        <dbReference type="ChEBI" id="CHEBI:29105"/>
    </ligand>
</feature>
<reference evidence="10" key="2">
    <citation type="journal article" date="2021" name="PeerJ">
        <title>Extensive microbial diversity within the chicken gut microbiome revealed by metagenomics and culture.</title>
        <authorList>
            <person name="Gilroy R."/>
            <person name="Ravi A."/>
            <person name="Getino M."/>
            <person name="Pursley I."/>
            <person name="Horton D.L."/>
            <person name="Alikhan N.F."/>
            <person name="Baker D."/>
            <person name="Gharbi K."/>
            <person name="Hall N."/>
            <person name="Watson M."/>
            <person name="Adriaenssens E.M."/>
            <person name="Foster-Nyarko E."/>
            <person name="Jarju S."/>
            <person name="Secka A."/>
            <person name="Antonio M."/>
            <person name="Oren A."/>
            <person name="Chaudhuri R.R."/>
            <person name="La Ragione R."/>
            <person name="Hildebrand F."/>
            <person name="Pallen M.J."/>
        </authorList>
    </citation>
    <scope>NUCLEOTIDE SEQUENCE</scope>
    <source>
        <strain evidence="10">ChiGjej1B1-19959</strain>
    </source>
</reference>
<protein>
    <recommendedName>
        <fullName evidence="7">Glutamate--tRNA ligase</fullName>
        <ecNumber evidence="7">6.1.1.17</ecNumber>
    </recommendedName>
    <alternativeName>
        <fullName evidence="7">Glutamyl-tRNA synthetase</fullName>
        <shortName evidence="7">GluRS</shortName>
    </alternativeName>
</protein>
<evidence type="ECO:0000256" key="4">
    <source>
        <dbReference type="ARBA" id="ARBA00022840"/>
    </source>
</evidence>
<dbReference type="AlphaFoldDB" id="A0A9D1IGZ2"/>
<dbReference type="InterPro" id="IPR045462">
    <property type="entry name" value="aa-tRNA-synth_I_cd-bd"/>
</dbReference>
<dbReference type="Gene3D" id="1.10.10.350">
    <property type="match status" value="1"/>
</dbReference>
<dbReference type="InterPro" id="IPR049940">
    <property type="entry name" value="GluQ/Sye"/>
</dbReference>
<comment type="function">
    <text evidence="7">Catalyzes the attachment of glutamate to tRNA(Glu) in a two-step reaction: glutamate is first activated by ATP to form Glu-AMP and then transferred to the acceptor end of tRNA(Glu).</text>
</comment>
<dbReference type="HAMAP" id="MF_00022">
    <property type="entry name" value="Glu_tRNA_synth_type1"/>
    <property type="match status" value="1"/>
</dbReference>
<evidence type="ECO:0000256" key="2">
    <source>
        <dbReference type="ARBA" id="ARBA00022598"/>
    </source>
</evidence>
<dbReference type="GO" id="GO:0006424">
    <property type="term" value="P:glutamyl-tRNA aminoacylation"/>
    <property type="evidence" value="ECO:0007669"/>
    <property type="project" value="UniProtKB-UniRule"/>
</dbReference>
<proteinExistence type="inferred from homology"/>
<dbReference type="Pfam" id="PF19269">
    <property type="entry name" value="Anticodon_2"/>
    <property type="match status" value="1"/>
</dbReference>
<comment type="cofactor">
    <cofactor evidence="7">
        <name>Zn(2+)</name>
        <dbReference type="ChEBI" id="CHEBI:29105"/>
    </cofactor>
    <text evidence="7">Binds 1 zinc ion per subunit.</text>
</comment>
<keyword evidence="3 7" id="KW-0547">Nucleotide-binding</keyword>
<keyword evidence="5 7" id="KW-0648">Protein biosynthesis</keyword>
<dbReference type="Proteomes" id="UP000824071">
    <property type="component" value="Unassembled WGS sequence"/>
</dbReference>
<feature type="short sequence motif" description="'KMSKS' region" evidence="7">
    <location>
        <begin position="296"/>
        <end position="300"/>
    </location>
</feature>
<evidence type="ECO:0000259" key="8">
    <source>
        <dbReference type="Pfam" id="PF00749"/>
    </source>
</evidence>
<dbReference type="EMBL" id="DVMW01000044">
    <property type="protein sequence ID" value="HIU36541.1"/>
    <property type="molecule type" value="Genomic_DNA"/>
</dbReference>
<feature type="domain" description="Glutamyl/glutaminyl-tRNA synthetase class Ib catalytic" evidence="8">
    <location>
        <begin position="37"/>
        <end position="327"/>
    </location>
</feature>
<comment type="similarity">
    <text evidence="1 7">Belongs to the class-I aminoacyl-tRNA synthetase family. Glutamate--tRNA ligase type 1 subfamily.</text>
</comment>
<accession>A0A9D1IGZ2</accession>
<comment type="subunit">
    <text evidence="7">Monomer.</text>
</comment>
<dbReference type="PANTHER" id="PTHR43311:SF2">
    <property type="entry name" value="GLUTAMATE--TRNA LIGASE, MITOCHONDRIAL-RELATED"/>
    <property type="match status" value="1"/>
</dbReference>